<dbReference type="SUPFAM" id="SSF46785">
    <property type="entry name" value="Winged helix' DNA-binding domain"/>
    <property type="match status" value="1"/>
</dbReference>
<evidence type="ECO:0000259" key="3">
    <source>
        <dbReference type="Pfam" id="PF12802"/>
    </source>
</evidence>
<evidence type="ECO:0000256" key="2">
    <source>
        <dbReference type="SAM" id="MobiDB-lite"/>
    </source>
</evidence>
<dbReference type="Gene3D" id="1.10.10.10">
    <property type="entry name" value="Winged helix-like DNA-binding domain superfamily/Winged helix DNA-binding domain"/>
    <property type="match status" value="1"/>
</dbReference>
<dbReference type="InterPro" id="IPR000835">
    <property type="entry name" value="HTH_MarR-typ"/>
</dbReference>
<dbReference type="OrthoDB" id="4083144at2"/>
<dbReference type="EMBL" id="QYRT01000015">
    <property type="protein sequence ID" value="TIH36602.1"/>
    <property type="molecule type" value="Genomic_DNA"/>
</dbReference>
<dbReference type="Proteomes" id="UP000306192">
    <property type="component" value="Unassembled WGS sequence"/>
</dbReference>
<dbReference type="PANTHER" id="PTHR18964">
    <property type="entry name" value="ROK (REPRESSOR, ORF, KINASE) FAMILY"/>
    <property type="match status" value="1"/>
</dbReference>
<reference evidence="4 5" key="1">
    <citation type="journal article" date="2019" name="Microorganisms">
        <title>Systematic Affiliation and Genome Analysis of Subtercola vilae DB165(T) with Particular Emphasis on Cold Adaptation of an Isolate from a High-Altitude Cold Volcano Lake.</title>
        <authorList>
            <person name="Villalobos A.S."/>
            <person name="Wiese J."/>
            <person name="Imhoff J.F."/>
            <person name="Dorador C."/>
            <person name="Keller A."/>
            <person name="Hentschel U."/>
        </authorList>
    </citation>
    <scope>NUCLEOTIDE SEQUENCE [LARGE SCALE GENOMIC DNA]</scope>
    <source>
        <strain evidence="4 5">DB165</strain>
    </source>
</reference>
<feature type="domain" description="HTH marR-type" evidence="3">
    <location>
        <begin position="16"/>
        <end position="59"/>
    </location>
</feature>
<dbReference type="GO" id="GO:0003700">
    <property type="term" value="F:DNA-binding transcription factor activity"/>
    <property type="evidence" value="ECO:0007669"/>
    <property type="project" value="InterPro"/>
</dbReference>
<gene>
    <name evidence="4" type="ORF">D4765_09525</name>
</gene>
<dbReference type="PROSITE" id="PS01125">
    <property type="entry name" value="ROK"/>
    <property type="match status" value="1"/>
</dbReference>
<dbReference type="Pfam" id="PF00480">
    <property type="entry name" value="ROK"/>
    <property type="match status" value="1"/>
</dbReference>
<dbReference type="InterPro" id="IPR036388">
    <property type="entry name" value="WH-like_DNA-bd_sf"/>
</dbReference>
<feature type="region of interest" description="Disordered" evidence="2">
    <location>
        <begin position="84"/>
        <end position="105"/>
    </location>
</feature>
<evidence type="ECO:0000313" key="4">
    <source>
        <dbReference type="EMBL" id="TIH36602.1"/>
    </source>
</evidence>
<dbReference type="InterPro" id="IPR036390">
    <property type="entry name" value="WH_DNA-bd_sf"/>
</dbReference>
<dbReference type="AlphaFoldDB" id="A0A4T2BZK8"/>
<dbReference type="InterPro" id="IPR049874">
    <property type="entry name" value="ROK_cs"/>
</dbReference>
<accession>A0A4T2BZK8</accession>
<protein>
    <submittedName>
        <fullName evidence="4">ROK family transcriptional regulator</fullName>
    </submittedName>
</protein>
<name>A0A4T2BZK8_9MICO</name>
<comment type="similarity">
    <text evidence="1">Belongs to the ROK (NagC/XylR) family.</text>
</comment>
<dbReference type="PANTHER" id="PTHR18964:SF173">
    <property type="entry name" value="GLUCOKINASE"/>
    <property type="match status" value="1"/>
</dbReference>
<evidence type="ECO:0000313" key="5">
    <source>
        <dbReference type="Proteomes" id="UP000306192"/>
    </source>
</evidence>
<dbReference type="InterPro" id="IPR043129">
    <property type="entry name" value="ATPase_NBD"/>
</dbReference>
<organism evidence="4 5">
    <name type="scientific">Subtercola vilae</name>
    <dbReference type="NCBI Taxonomy" id="2056433"/>
    <lineage>
        <taxon>Bacteria</taxon>
        <taxon>Bacillati</taxon>
        <taxon>Actinomycetota</taxon>
        <taxon>Actinomycetes</taxon>
        <taxon>Micrococcales</taxon>
        <taxon>Microbacteriaceae</taxon>
        <taxon>Subtercola</taxon>
    </lineage>
</organism>
<dbReference type="SUPFAM" id="SSF53067">
    <property type="entry name" value="Actin-like ATPase domain"/>
    <property type="match status" value="1"/>
</dbReference>
<comment type="caution">
    <text evidence="4">The sequence shown here is derived from an EMBL/GenBank/DDBJ whole genome shotgun (WGS) entry which is preliminary data.</text>
</comment>
<dbReference type="InterPro" id="IPR000600">
    <property type="entry name" value="ROK"/>
</dbReference>
<dbReference type="RefSeq" id="WP_136642070.1">
    <property type="nucleotide sequence ID" value="NZ_QYRT01000015.1"/>
</dbReference>
<dbReference type="Gene3D" id="3.30.420.40">
    <property type="match status" value="2"/>
</dbReference>
<dbReference type="Pfam" id="PF12802">
    <property type="entry name" value="MarR_2"/>
    <property type="match status" value="1"/>
</dbReference>
<keyword evidence="5" id="KW-1185">Reference proteome</keyword>
<sequence length="455" mass="46750">MPAPAHPDGSRHDRHLEFIRRAGETTRRAIAEHTGLSRSVVAQTVAELIAQGLVEEHRVEVRRAAVGSAAMAGTAMASSALAAGSAPVRRAHSAPADASRTGRRGRPTAVLRLAHQQGAIVACDIGHAHITVAVTDLQARVRRERRIPFPVDTGAAATFAALHTLVAECLASCGVTAAGVQAFGVSFPYPVIRTRGTVRAPLHLTGWQGALAADAVPPAFNCPLVFDNDANFGLWGERMHGAGRGIDNLLYIKLADGIGAGLLVDGLVLAGARGIGGEMGHLRVDPLGAPCRCGNRGCLESLVSTSAVRRRLAQAAVSAPTLAVSAPTPAALAASPTDPPSPTAPPAAPADFVVTPENATVFREAGYTVGRAVAQLCAFIDPEAIILGGQLGAVGEPLLAGVREAFAEFAPFAAPLAPVHSAELGHRSELVGIIDRALEAAWASGHGSARHPLSA</sequence>
<proteinExistence type="inferred from homology"/>
<evidence type="ECO:0000256" key="1">
    <source>
        <dbReference type="ARBA" id="ARBA00006479"/>
    </source>
</evidence>